<proteinExistence type="predicted"/>
<keyword evidence="2" id="KW-1185">Reference proteome</keyword>
<name>A0A941DDY7_9BURK</name>
<protein>
    <submittedName>
        <fullName evidence="1">Uncharacterized protein</fullName>
    </submittedName>
</protein>
<sequence>MNSVEGESRHPQGFQEGHIVRWQAVSGVMQTQFLIGIATKYIRQRILCLRPRVSAFRRKLMESANDAGYSSTIDAGRTK</sequence>
<dbReference type="RefSeq" id="WP_212683100.1">
    <property type="nucleotide sequence ID" value="NZ_JAGSPM010000002.1"/>
</dbReference>
<dbReference type="AlphaFoldDB" id="A0A941DDY7"/>
<dbReference type="EMBL" id="JAGSPM010000002">
    <property type="protein sequence ID" value="MBR7745710.1"/>
    <property type="molecule type" value="Genomic_DNA"/>
</dbReference>
<accession>A0A941DDY7</accession>
<evidence type="ECO:0000313" key="1">
    <source>
        <dbReference type="EMBL" id="MBR7745710.1"/>
    </source>
</evidence>
<reference evidence="1 2" key="1">
    <citation type="submission" date="2021-04" db="EMBL/GenBank/DDBJ databases">
        <title>novel species isolated from subtropical streams in China.</title>
        <authorList>
            <person name="Lu H."/>
        </authorList>
    </citation>
    <scope>NUCLEOTIDE SEQUENCE [LARGE SCALE GENOMIC DNA]</scope>
    <source>
        <strain evidence="1 2">BYS107W</strain>
    </source>
</reference>
<comment type="caution">
    <text evidence="1">The sequence shown here is derived from an EMBL/GenBank/DDBJ whole genome shotgun (WGS) entry which is preliminary data.</text>
</comment>
<dbReference type="Proteomes" id="UP000680158">
    <property type="component" value="Unassembled WGS sequence"/>
</dbReference>
<gene>
    <name evidence="1" type="ORF">KDM92_03900</name>
</gene>
<organism evidence="1 2">
    <name type="scientific">Undibacterium baiyunense</name>
    <dbReference type="NCBI Taxonomy" id="2828731"/>
    <lineage>
        <taxon>Bacteria</taxon>
        <taxon>Pseudomonadati</taxon>
        <taxon>Pseudomonadota</taxon>
        <taxon>Betaproteobacteria</taxon>
        <taxon>Burkholderiales</taxon>
        <taxon>Oxalobacteraceae</taxon>
        <taxon>Undibacterium</taxon>
    </lineage>
</organism>
<evidence type="ECO:0000313" key="2">
    <source>
        <dbReference type="Proteomes" id="UP000680158"/>
    </source>
</evidence>